<dbReference type="STRING" id="1280847.SAMN04488036_101223"/>
<protein>
    <submittedName>
        <fullName evidence="2">TadE-like protein</fullName>
    </submittedName>
</protein>
<evidence type="ECO:0000313" key="3">
    <source>
        <dbReference type="Proteomes" id="UP000198851"/>
    </source>
</evidence>
<keyword evidence="3" id="KW-1185">Reference proteome</keyword>
<dbReference type="EMBL" id="FOSZ01000001">
    <property type="protein sequence ID" value="SFK52722.1"/>
    <property type="molecule type" value="Genomic_DNA"/>
</dbReference>
<keyword evidence="1" id="KW-1133">Transmembrane helix</keyword>
<gene>
    <name evidence="2" type="ORF">SAMN04488036_101223</name>
</gene>
<name>A0A1I4A8H0_9RHOB</name>
<dbReference type="OrthoDB" id="7876207at2"/>
<feature type="transmembrane region" description="Helical" evidence="1">
    <location>
        <begin position="20"/>
        <end position="43"/>
    </location>
</feature>
<dbReference type="Proteomes" id="UP000198851">
    <property type="component" value="Unassembled WGS sequence"/>
</dbReference>
<keyword evidence="1" id="KW-0812">Transmembrane</keyword>
<dbReference type="RefSeq" id="WP_093319221.1">
    <property type="nucleotide sequence ID" value="NZ_FOSZ01000001.1"/>
</dbReference>
<proteinExistence type="predicted"/>
<reference evidence="3" key="1">
    <citation type="submission" date="2016-10" db="EMBL/GenBank/DDBJ databases">
        <authorList>
            <person name="Varghese N."/>
            <person name="Submissions S."/>
        </authorList>
    </citation>
    <scope>NUCLEOTIDE SEQUENCE [LARGE SCALE GENOMIC DNA]</scope>
    <source>
        <strain evidence="3">DSM 28453</strain>
    </source>
</reference>
<organism evidence="2 3">
    <name type="scientific">Shimia haliotis</name>
    <dbReference type="NCBI Taxonomy" id="1280847"/>
    <lineage>
        <taxon>Bacteria</taxon>
        <taxon>Pseudomonadati</taxon>
        <taxon>Pseudomonadota</taxon>
        <taxon>Alphaproteobacteria</taxon>
        <taxon>Rhodobacterales</taxon>
        <taxon>Roseobacteraceae</taxon>
    </lineage>
</organism>
<evidence type="ECO:0000313" key="2">
    <source>
        <dbReference type="EMBL" id="SFK52722.1"/>
    </source>
</evidence>
<sequence length="185" mass="20694">MALNKLFSTVKKFRDDTRGVVAVEAVIMMPILFWAFMAMAVFFDMYRARSTTEKAAFTISDILSRETAAVDMDYLNSTHDLYDSMSSLDSVGELRVSVVAMDPDDNSYFLDWSHMTGLQDHGLTDADLIALEDHLPILVEGERLIVVETFGDYTPPIDVGVGTISMGTFVFTRPRFAPQLAWDDA</sequence>
<evidence type="ECO:0000256" key="1">
    <source>
        <dbReference type="SAM" id="Phobius"/>
    </source>
</evidence>
<accession>A0A1I4A8H0</accession>
<dbReference type="AlphaFoldDB" id="A0A1I4A8H0"/>
<keyword evidence="1" id="KW-0472">Membrane</keyword>